<keyword evidence="1" id="KW-0732">Signal</keyword>
<dbReference type="EMBL" id="AMZH03003822">
    <property type="protein sequence ID" value="RRT71047.1"/>
    <property type="molecule type" value="Genomic_DNA"/>
</dbReference>
<dbReference type="Proteomes" id="UP000287651">
    <property type="component" value="Unassembled WGS sequence"/>
</dbReference>
<proteinExistence type="predicted"/>
<sequence>MIGHGIASIMRWRPIMWCEVGWTAPLLCCFGRRDPVVYTSTFMTRSTFLPRGRMDDSKAPPSPTFWGWGGAAAVSPPFTLRSCQSGFVFSAETRDASKPAAIARPRCDIVPMESATAAKRLWRIVRVVVYMIRKGLSKDKLMMDLNLLLKRGKIAGKALGNLVTFHHHHHRHGASSMYSGFSCRSMDPNRSFYSPKEVEFSCSNTPLYKRKNRHSRIDYGYDYDYDAVAKALEILNSEASDAESVMASPSPAPMSWSFVKSPAGVRQLRITDSPFPLAEDEEVDSHIDQEAEEFIKRFHEQLRLQQRIPLTPEYKHHRREPLMGRA</sequence>
<dbReference type="PANTHER" id="PTHR33265:SF26">
    <property type="entry name" value="OS06G0554600 PROTEIN"/>
    <property type="match status" value="1"/>
</dbReference>
<name>A0A427A463_ENSVE</name>
<gene>
    <name evidence="2" type="ORF">B296_00001366</name>
</gene>
<protein>
    <submittedName>
        <fullName evidence="2">Uncharacterized protein</fullName>
    </submittedName>
</protein>
<comment type="caution">
    <text evidence="2">The sequence shown here is derived from an EMBL/GenBank/DDBJ whole genome shotgun (WGS) entry which is preliminary data.</text>
</comment>
<dbReference type="PANTHER" id="PTHR33265">
    <property type="entry name" value="AVR9/CF-9 RAPIDLY ELICITED PROTEIN-RELATED"/>
    <property type="match status" value="1"/>
</dbReference>
<dbReference type="AlphaFoldDB" id="A0A427A463"/>
<dbReference type="Pfam" id="PF05553">
    <property type="entry name" value="DUF761"/>
    <property type="match status" value="1"/>
</dbReference>
<evidence type="ECO:0000256" key="1">
    <source>
        <dbReference type="SAM" id="SignalP"/>
    </source>
</evidence>
<feature type="signal peptide" evidence="1">
    <location>
        <begin position="1"/>
        <end position="17"/>
    </location>
</feature>
<feature type="chain" id="PRO_5019558479" evidence="1">
    <location>
        <begin position="18"/>
        <end position="326"/>
    </location>
</feature>
<accession>A0A427A463</accession>
<evidence type="ECO:0000313" key="2">
    <source>
        <dbReference type="EMBL" id="RRT71047.1"/>
    </source>
</evidence>
<dbReference type="InterPro" id="IPR008480">
    <property type="entry name" value="DUF761_pln"/>
</dbReference>
<reference evidence="2 3" key="1">
    <citation type="journal article" date="2014" name="Agronomy (Basel)">
        <title>A Draft Genome Sequence for Ensete ventricosum, the Drought-Tolerant Tree Against Hunger.</title>
        <authorList>
            <person name="Harrison J."/>
            <person name="Moore K.A."/>
            <person name="Paszkiewicz K."/>
            <person name="Jones T."/>
            <person name="Grant M."/>
            <person name="Ambacheew D."/>
            <person name="Muzemil S."/>
            <person name="Studholme D.J."/>
        </authorList>
    </citation>
    <scope>NUCLEOTIDE SEQUENCE [LARGE SCALE GENOMIC DNA]</scope>
</reference>
<organism evidence="2 3">
    <name type="scientific">Ensete ventricosum</name>
    <name type="common">Abyssinian banana</name>
    <name type="synonym">Musa ensete</name>
    <dbReference type="NCBI Taxonomy" id="4639"/>
    <lineage>
        <taxon>Eukaryota</taxon>
        <taxon>Viridiplantae</taxon>
        <taxon>Streptophyta</taxon>
        <taxon>Embryophyta</taxon>
        <taxon>Tracheophyta</taxon>
        <taxon>Spermatophyta</taxon>
        <taxon>Magnoliopsida</taxon>
        <taxon>Liliopsida</taxon>
        <taxon>Zingiberales</taxon>
        <taxon>Musaceae</taxon>
        <taxon>Ensete</taxon>
    </lineage>
</organism>
<evidence type="ECO:0000313" key="3">
    <source>
        <dbReference type="Proteomes" id="UP000287651"/>
    </source>
</evidence>